<keyword evidence="7 9" id="KW-1133">Transmembrane helix</keyword>
<proteinExistence type="predicted"/>
<keyword evidence="5" id="KW-0547">Nucleotide-binding</keyword>
<dbReference type="SUPFAM" id="SSF52540">
    <property type="entry name" value="P-loop containing nucleoside triphosphate hydrolases"/>
    <property type="match status" value="1"/>
</dbReference>
<dbReference type="GO" id="GO:0005886">
    <property type="term" value="C:plasma membrane"/>
    <property type="evidence" value="ECO:0007669"/>
    <property type="project" value="UniProtKB-SubCell"/>
</dbReference>
<evidence type="ECO:0000313" key="13">
    <source>
        <dbReference type="Proteomes" id="UP000052013"/>
    </source>
</evidence>
<dbReference type="GO" id="GO:0015421">
    <property type="term" value="F:ABC-type oligopeptide transporter activity"/>
    <property type="evidence" value="ECO:0007669"/>
    <property type="project" value="TreeGrafter"/>
</dbReference>
<dbReference type="PATRIC" id="fig|1423739.3.peg.2350"/>
<evidence type="ECO:0000256" key="9">
    <source>
        <dbReference type="SAM" id="Phobius"/>
    </source>
</evidence>
<feature type="transmembrane region" description="Helical" evidence="9">
    <location>
        <begin position="89"/>
        <end position="109"/>
    </location>
</feature>
<dbReference type="FunFam" id="3.40.50.300:FF:000287">
    <property type="entry name" value="Multidrug ABC transporter ATP-binding protein"/>
    <property type="match status" value="1"/>
</dbReference>
<dbReference type="PROSITE" id="PS00211">
    <property type="entry name" value="ABC_TRANSPORTER_1"/>
    <property type="match status" value="1"/>
</dbReference>
<evidence type="ECO:0000256" key="3">
    <source>
        <dbReference type="ARBA" id="ARBA00022475"/>
    </source>
</evidence>
<reference evidence="12 13" key="1">
    <citation type="journal article" date="2015" name="Genome Announc.">
        <title>Expanding the biotechnology potential of lactobacilli through comparative genomics of 213 strains and associated genera.</title>
        <authorList>
            <person name="Sun Z."/>
            <person name="Harris H.M."/>
            <person name="McCann A."/>
            <person name="Guo C."/>
            <person name="Argimon S."/>
            <person name="Zhang W."/>
            <person name="Yang X."/>
            <person name="Jeffery I.B."/>
            <person name="Cooney J.C."/>
            <person name="Kagawa T.F."/>
            <person name="Liu W."/>
            <person name="Song Y."/>
            <person name="Salvetti E."/>
            <person name="Wrobel A."/>
            <person name="Rasinkangas P."/>
            <person name="Parkhill J."/>
            <person name="Rea M.C."/>
            <person name="O'Sullivan O."/>
            <person name="Ritari J."/>
            <person name="Douillard F.P."/>
            <person name="Paul Ross R."/>
            <person name="Yang R."/>
            <person name="Briner A.E."/>
            <person name="Felis G.E."/>
            <person name="de Vos W.M."/>
            <person name="Barrangou R."/>
            <person name="Klaenhammer T.R."/>
            <person name="Caufield P.W."/>
            <person name="Cui Y."/>
            <person name="Zhang H."/>
            <person name="O'Toole P.W."/>
        </authorList>
    </citation>
    <scope>NUCLEOTIDE SEQUENCE [LARGE SCALE GENOMIC DNA]</scope>
    <source>
        <strain evidence="12 13">DSM 14421</strain>
    </source>
</reference>
<dbReference type="CDD" id="cd18547">
    <property type="entry name" value="ABC_6TM_Tm288_like"/>
    <property type="match status" value="1"/>
</dbReference>
<evidence type="ECO:0000256" key="4">
    <source>
        <dbReference type="ARBA" id="ARBA00022692"/>
    </source>
</evidence>
<feature type="transmembrane region" description="Helical" evidence="9">
    <location>
        <begin position="30"/>
        <end position="50"/>
    </location>
</feature>
<evidence type="ECO:0000259" key="11">
    <source>
        <dbReference type="PROSITE" id="PS50929"/>
    </source>
</evidence>
<keyword evidence="6" id="KW-0067">ATP-binding</keyword>
<organism evidence="12 13">
    <name type="scientific">Lentilactobacillus diolivorans DSM 14421</name>
    <dbReference type="NCBI Taxonomy" id="1423739"/>
    <lineage>
        <taxon>Bacteria</taxon>
        <taxon>Bacillati</taxon>
        <taxon>Bacillota</taxon>
        <taxon>Bacilli</taxon>
        <taxon>Lactobacillales</taxon>
        <taxon>Lactobacillaceae</taxon>
        <taxon>Lentilactobacillus</taxon>
    </lineage>
</organism>
<accession>A0A0R1SIL7</accession>
<dbReference type="PANTHER" id="PTHR43394">
    <property type="entry name" value="ATP-DEPENDENT PERMEASE MDL1, MITOCHONDRIAL"/>
    <property type="match status" value="1"/>
</dbReference>
<dbReference type="AlphaFoldDB" id="A0A0R1SIL7"/>
<evidence type="ECO:0000256" key="2">
    <source>
        <dbReference type="ARBA" id="ARBA00022448"/>
    </source>
</evidence>
<protein>
    <submittedName>
        <fullName evidence="12">Xenobiotic-transporting ATPase</fullName>
    </submittedName>
</protein>
<dbReference type="STRING" id="1423739.FC85_GL002260"/>
<dbReference type="InterPro" id="IPR003439">
    <property type="entry name" value="ABC_transporter-like_ATP-bd"/>
</dbReference>
<dbReference type="GO" id="GO:0005524">
    <property type="term" value="F:ATP binding"/>
    <property type="evidence" value="ECO:0007669"/>
    <property type="project" value="UniProtKB-KW"/>
</dbReference>
<feature type="domain" description="ABC transmembrane type-1" evidence="11">
    <location>
        <begin position="35"/>
        <end position="335"/>
    </location>
</feature>
<evidence type="ECO:0000256" key="1">
    <source>
        <dbReference type="ARBA" id="ARBA00004651"/>
    </source>
</evidence>
<dbReference type="SMART" id="SM00382">
    <property type="entry name" value="AAA"/>
    <property type="match status" value="1"/>
</dbReference>
<evidence type="ECO:0000256" key="5">
    <source>
        <dbReference type="ARBA" id="ARBA00022741"/>
    </source>
</evidence>
<dbReference type="RefSeq" id="WP_057863899.1">
    <property type="nucleotide sequence ID" value="NZ_AZEY01000020.1"/>
</dbReference>
<gene>
    <name evidence="12" type="ORF">FC85_GL002260</name>
</gene>
<name>A0A0R1SIL7_9LACO</name>
<keyword evidence="2" id="KW-0813">Transport</keyword>
<dbReference type="Gene3D" id="1.20.1560.10">
    <property type="entry name" value="ABC transporter type 1, transmembrane domain"/>
    <property type="match status" value="1"/>
</dbReference>
<dbReference type="Pfam" id="PF00664">
    <property type="entry name" value="ABC_membrane"/>
    <property type="match status" value="1"/>
</dbReference>
<dbReference type="InterPro" id="IPR011527">
    <property type="entry name" value="ABC1_TM_dom"/>
</dbReference>
<dbReference type="GO" id="GO:0016887">
    <property type="term" value="F:ATP hydrolysis activity"/>
    <property type="evidence" value="ECO:0007669"/>
    <property type="project" value="InterPro"/>
</dbReference>
<feature type="transmembrane region" description="Helical" evidence="9">
    <location>
        <begin position="192"/>
        <end position="211"/>
    </location>
</feature>
<dbReference type="InterPro" id="IPR027417">
    <property type="entry name" value="P-loop_NTPase"/>
</dbReference>
<keyword evidence="3" id="KW-1003">Cell membrane</keyword>
<dbReference type="Pfam" id="PF00005">
    <property type="entry name" value="ABC_tran"/>
    <property type="match status" value="1"/>
</dbReference>
<dbReference type="FunFam" id="1.20.1560.10:FF:000011">
    <property type="entry name" value="Multidrug ABC transporter ATP-binding protein"/>
    <property type="match status" value="1"/>
</dbReference>
<comment type="subcellular location">
    <subcellularLocation>
        <location evidence="1">Cell membrane</location>
        <topology evidence="1">Multi-pass membrane protein</topology>
    </subcellularLocation>
</comment>
<dbReference type="EMBL" id="AZEY01000020">
    <property type="protein sequence ID" value="KRL69041.1"/>
    <property type="molecule type" value="Genomic_DNA"/>
</dbReference>
<feature type="transmembrane region" description="Helical" evidence="9">
    <location>
        <begin position="167"/>
        <end position="186"/>
    </location>
</feature>
<evidence type="ECO:0000313" key="12">
    <source>
        <dbReference type="EMBL" id="KRL69041.1"/>
    </source>
</evidence>
<evidence type="ECO:0000256" key="7">
    <source>
        <dbReference type="ARBA" id="ARBA00022989"/>
    </source>
</evidence>
<dbReference type="PROSITE" id="PS50929">
    <property type="entry name" value="ABC_TM1F"/>
    <property type="match status" value="1"/>
</dbReference>
<keyword evidence="8 9" id="KW-0472">Membrane</keyword>
<evidence type="ECO:0000256" key="8">
    <source>
        <dbReference type="ARBA" id="ARBA00023136"/>
    </source>
</evidence>
<evidence type="ECO:0000256" key="6">
    <source>
        <dbReference type="ARBA" id="ARBA00022840"/>
    </source>
</evidence>
<dbReference type="PANTHER" id="PTHR43394:SF1">
    <property type="entry name" value="ATP-BINDING CASSETTE SUB-FAMILY B MEMBER 10, MITOCHONDRIAL"/>
    <property type="match status" value="1"/>
</dbReference>
<dbReference type="Proteomes" id="UP000052013">
    <property type="component" value="Unassembled WGS sequence"/>
</dbReference>
<feature type="domain" description="ABC transporter" evidence="10">
    <location>
        <begin position="369"/>
        <end position="603"/>
    </location>
</feature>
<dbReference type="InterPro" id="IPR036640">
    <property type="entry name" value="ABC1_TM_sf"/>
</dbReference>
<comment type="caution">
    <text evidence="12">The sequence shown here is derived from an EMBL/GenBank/DDBJ whole genome shotgun (WGS) entry which is preliminary data.</text>
</comment>
<evidence type="ECO:0000259" key="10">
    <source>
        <dbReference type="PROSITE" id="PS50893"/>
    </source>
</evidence>
<dbReference type="InterPro" id="IPR017871">
    <property type="entry name" value="ABC_transporter-like_CS"/>
</dbReference>
<sequence>MRTPPIRGVVTKPNDFWGATRRLIRYTRRWLPIIILAIFMAIGSVIMDIVSPKILGQATTEIFKGVMIGIRKMRSGNPVQSFPINFDKIIQILIMVVILYVFSGIFQLVQQVVMTRISQNIVYQMRKDLKEKMTRLPVSFYDSHNKGDILSRAVNDMDNINTMLQSSLTQLITSFFMFFGVLFMMLTISWKLTLVALLTLPLSLLVVSFFAPKSQKFFRTQQRELGILNGQVEESYNGHNVIKTFNREEPTIHDFKQKNIRYYQASWKAQFVSSFLFPLMNLIKNLDYVFVAIIGGIQVMQGQVTLGNVQAFLQYTNMFSQPITRMANLTNTIQSTIASAERIFAIFDESEMDPNQTDYPVDPNDHTAVKFEQVNFQYVPDQPLIKAFNLVVNPGEKIAIVGPTGAGKTTIINLLERFYEVNSGSIKMGGEDIRNRKRPQIRRKMAMVLQESWLFNGSIYDNISYGKENATKDEVISAAKAAHADLFIRELPDGYDTVLNEDATNISQGQRQLLTIARVFLANPEIIILDEATSSVDTRTEKLIQTAMDKLSADRTSFVVAHRLSTIKNADKIVVMNRGQIVEIGSHKALMAKNGFYANLYNSQFIGNTLLSS</sequence>
<dbReference type="Gene3D" id="3.40.50.300">
    <property type="entry name" value="P-loop containing nucleotide triphosphate hydrolases"/>
    <property type="match status" value="1"/>
</dbReference>
<dbReference type="InterPro" id="IPR003593">
    <property type="entry name" value="AAA+_ATPase"/>
</dbReference>
<dbReference type="PROSITE" id="PS50893">
    <property type="entry name" value="ABC_TRANSPORTER_2"/>
    <property type="match status" value="1"/>
</dbReference>
<dbReference type="InterPro" id="IPR039421">
    <property type="entry name" value="Type_1_exporter"/>
</dbReference>
<dbReference type="SUPFAM" id="SSF90123">
    <property type="entry name" value="ABC transporter transmembrane region"/>
    <property type="match status" value="1"/>
</dbReference>
<keyword evidence="4 9" id="KW-0812">Transmembrane</keyword>